<sequence>MHQDSGQYEECTSQSMGCYKNHNGSRGPQLRMEEGQGDFSALPGHRCYDCQGFGLISCPQCGKAGLTPEQRGER</sequence>
<gene>
    <name evidence="1" type="ORF">CBR_g36554</name>
</gene>
<evidence type="ECO:0000313" key="1">
    <source>
        <dbReference type="EMBL" id="GBG63069.1"/>
    </source>
</evidence>
<comment type="caution">
    <text evidence="1">The sequence shown here is derived from an EMBL/GenBank/DDBJ whole genome shotgun (WGS) entry which is preliminary data.</text>
</comment>
<dbReference type="EMBL" id="BFEA01000035">
    <property type="protein sequence ID" value="GBG63069.1"/>
    <property type="molecule type" value="Genomic_DNA"/>
</dbReference>
<dbReference type="AlphaFoldDB" id="A0A388JZ34"/>
<dbReference type="Proteomes" id="UP000265515">
    <property type="component" value="Unassembled WGS sequence"/>
</dbReference>
<protein>
    <submittedName>
        <fullName evidence="1">Uncharacterized protein</fullName>
    </submittedName>
</protein>
<organism evidence="1 2">
    <name type="scientific">Chara braunii</name>
    <name type="common">Braun's stonewort</name>
    <dbReference type="NCBI Taxonomy" id="69332"/>
    <lineage>
        <taxon>Eukaryota</taxon>
        <taxon>Viridiplantae</taxon>
        <taxon>Streptophyta</taxon>
        <taxon>Charophyceae</taxon>
        <taxon>Charales</taxon>
        <taxon>Characeae</taxon>
        <taxon>Chara</taxon>
    </lineage>
</organism>
<dbReference type="Gramene" id="GBG63069">
    <property type="protein sequence ID" value="GBG63069"/>
    <property type="gene ID" value="CBR_g36554"/>
</dbReference>
<dbReference type="OrthoDB" id="2016681at2759"/>
<keyword evidence="2" id="KW-1185">Reference proteome</keyword>
<name>A0A388JZ34_CHABU</name>
<proteinExistence type="predicted"/>
<evidence type="ECO:0000313" key="2">
    <source>
        <dbReference type="Proteomes" id="UP000265515"/>
    </source>
</evidence>
<reference evidence="1 2" key="1">
    <citation type="journal article" date="2018" name="Cell">
        <title>The Chara Genome: Secondary Complexity and Implications for Plant Terrestrialization.</title>
        <authorList>
            <person name="Nishiyama T."/>
            <person name="Sakayama H."/>
            <person name="Vries J.D."/>
            <person name="Buschmann H."/>
            <person name="Saint-Marcoux D."/>
            <person name="Ullrich K.K."/>
            <person name="Haas F.B."/>
            <person name="Vanderstraeten L."/>
            <person name="Becker D."/>
            <person name="Lang D."/>
            <person name="Vosolsobe S."/>
            <person name="Rombauts S."/>
            <person name="Wilhelmsson P.K.I."/>
            <person name="Janitza P."/>
            <person name="Kern R."/>
            <person name="Heyl A."/>
            <person name="Rumpler F."/>
            <person name="Villalobos L.I.A.C."/>
            <person name="Clay J.M."/>
            <person name="Skokan R."/>
            <person name="Toyoda A."/>
            <person name="Suzuki Y."/>
            <person name="Kagoshima H."/>
            <person name="Schijlen E."/>
            <person name="Tajeshwar N."/>
            <person name="Catarino B."/>
            <person name="Hetherington A.J."/>
            <person name="Saltykova A."/>
            <person name="Bonnot C."/>
            <person name="Breuninger H."/>
            <person name="Symeonidi A."/>
            <person name="Radhakrishnan G.V."/>
            <person name="Van Nieuwerburgh F."/>
            <person name="Deforce D."/>
            <person name="Chang C."/>
            <person name="Karol K.G."/>
            <person name="Hedrich R."/>
            <person name="Ulvskov P."/>
            <person name="Glockner G."/>
            <person name="Delwiche C.F."/>
            <person name="Petrasek J."/>
            <person name="Van de Peer Y."/>
            <person name="Friml J."/>
            <person name="Beilby M."/>
            <person name="Dolan L."/>
            <person name="Kohara Y."/>
            <person name="Sugano S."/>
            <person name="Fujiyama A."/>
            <person name="Delaux P.-M."/>
            <person name="Quint M."/>
            <person name="TheiBen G."/>
            <person name="Hagemann M."/>
            <person name="Harholt J."/>
            <person name="Dunand C."/>
            <person name="Zachgo S."/>
            <person name="Langdale J."/>
            <person name="Maumus F."/>
            <person name="Straeten D.V.D."/>
            <person name="Gould S.B."/>
            <person name="Rensing S.A."/>
        </authorList>
    </citation>
    <scope>NUCLEOTIDE SEQUENCE [LARGE SCALE GENOMIC DNA]</scope>
    <source>
        <strain evidence="1 2">S276</strain>
    </source>
</reference>
<accession>A0A388JZ34</accession>